<evidence type="ECO:0000313" key="5">
    <source>
        <dbReference type="Proteomes" id="UP000799424"/>
    </source>
</evidence>
<dbReference type="AlphaFoldDB" id="A0A6A6ZR46"/>
<evidence type="ECO:0000256" key="2">
    <source>
        <dbReference type="ARBA" id="ARBA00038334"/>
    </source>
</evidence>
<dbReference type="Gene3D" id="3.40.50.1820">
    <property type="entry name" value="alpha/beta hydrolase"/>
    <property type="match status" value="1"/>
</dbReference>
<dbReference type="Pfam" id="PF12697">
    <property type="entry name" value="Abhydrolase_6"/>
    <property type="match status" value="1"/>
</dbReference>
<name>A0A6A6ZR46_9PLEO</name>
<dbReference type="InterPro" id="IPR000073">
    <property type="entry name" value="AB_hydrolase_1"/>
</dbReference>
<dbReference type="InterPro" id="IPR029058">
    <property type="entry name" value="AB_hydrolase_fold"/>
</dbReference>
<evidence type="ECO:0000256" key="1">
    <source>
        <dbReference type="ARBA" id="ARBA00022801"/>
    </source>
</evidence>
<dbReference type="Proteomes" id="UP000799424">
    <property type="component" value="Unassembled WGS sequence"/>
</dbReference>
<accession>A0A6A6ZR46</accession>
<proteinExistence type="inferred from homology"/>
<feature type="domain" description="AB hydrolase-1" evidence="3">
    <location>
        <begin position="44"/>
        <end position="316"/>
    </location>
</feature>
<keyword evidence="1" id="KW-0378">Hydrolase</keyword>
<dbReference type="EMBL" id="MU006233">
    <property type="protein sequence ID" value="KAF2823089.1"/>
    <property type="molecule type" value="Genomic_DNA"/>
</dbReference>
<evidence type="ECO:0000259" key="3">
    <source>
        <dbReference type="Pfam" id="PF12697"/>
    </source>
</evidence>
<dbReference type="PANTHER" id="PTHR43329">
    <property type="entry name" value="EPOXIDE HYDROLASE"/>
    <property type="match status" value="1"/>
</dbReference>
<protein>
    <submittedName>
        <fullName evidence="4">Alpha/beta-hydrolase</fullName>
    </submittedName>
</protein>
<evidence type="ECO:0000313" key="4">
    <source>
        <dbReference type="EMBL" id="KAF2823089.1"/>
    </source>
</evidence>
<dbReference type="SUPFAM" id="SSF53474">
    <property type="entry name" value="alpha/beta-Hydrolases"/>
    <property type="match status" value="1"/>
</dbReference>
<dbReference type="PRINTS" id="PR00412">
    <property type="entry name" value="EPOXHYDRLASE"/>
</dbReference>
<reference evidence="4" key="1">
    <citation type="journal article" date="2020" name="Stud. Mycol.">
        <title>101 Dothideomycetes genomes: a test case for predicting lifestyles and emergence of pathogens.</title>
        <authorList>
            <person name="Haridas S."/>
            <person name="Albert R."/>
            <person name="Binder M."/>
            <person name="Bloem J."/>
            <person name="Labutti K."/>
            <person name="Salamov A."/>
            <person name="Andreopoulos B."/>
            <person name="Baker S."/>
            <person name="Barry K."/>
            <person name="Bills G."/>
            <person name="Bluhm B."/>
            <person name="Cannon C."/>
            <person name="Castanera R."/>
            <person name="Culley D."/>
            <person name="Daum C."/>
            <person name="Ezra D."/>
            <person name="Gonzalez J."/>
            <person name="Henrissat B."/>
            <person name="Kuo A."/>
            <person name="Liang C."/>
            <person name="Lipzen A."/>
            <person name="Lutzoni F."/>
            <person name="Magnuson J."/>
            <person name="Mondo S."/>
            <person name="Nolan M."/>
            <person name="Ohm R."/>
            <person name="Pangilinan J."/>
            <person name="Park H.-J."/>
            <person name="Ramirez L."/>
            <person name="Alfaro M."/>
            <person name="Sun H."/>
            <person name="Tritt A."/>
            <person name="Yoshinaga Y."/>
            <person name="Zwiers L.-H."/>
            <person name="Turgeon B."/>
            <person name="Goodwin S."/>
            <person name="Spatafora J."/>
            <person name="Crous P."/>
            <person name="Grigoriev I."/>
        </authorList>
    </citation>
    <scope>NUCLEOTIDE SEQUENCE</scope>
    <source>
        <strain evidence="4">CBS 113818</strain>
    </source>
</reference>
<keyword evidence="5" id="KW-1185">Reference proteome</keyword>
<gene>
    <name evidence="4" type="ORF">CC86DRAFT_396576</name>
</gene>
<dbReference type="OrthoDB" id="408373at2759"/>
<organism evidence="4 5">
    <name type="scientific">Ophiobolus disseminans</name>
    <dbReference type="NCBI Taxonomy" id="1469910"/>
    <lineage>
        <taxon>Eukaryota</taxon>
        <taxon>Fungi</taxon>
        <taxon>Dikarya</taxon>
        <taxon>Ascomycota</taxon>
        <taxon>Pezizomycotina</taxon>
        <taxon>Dothideomycetes</taxon>
        <taxon>Pleosporomycetidae</taxon>
        <taxon>Pleosporales</taxon>
        <taxon>Pleosporineae</taxon>
        <taxon>Phaeosphaeriaceae</taxon>
        <taxon>Ophiobolus</taxon>
    </lineage>
</organism>
<sequence length="329" mass="35846">MAFTQSLKTQDAKFESLKLSRTVVDDVVCYSRCLDSVAEKNPILVLIHGYPQSAYKWRHLIPLLPPDSPLFVPDQPGYGGSAPIPSNDKFTIGNALLTALKSQVKSGSSSKIPIVLIGHDRGARIAHRLAVTSHPSFTIHGICLVDIVPTSTQWHHSSSPAKTAKEVTGYFHWPFLANVELATRMIAAYGGAKWCKEMILAWAGSNPTGLSKLQADNSLDVYGGFFESADVVKATCEDYRHGATTDLEAQERDQAEGRKIGVPLLLLYGKDFIGKRYDFGEVWREWVNGGVRVTDHGLGGGIGHFGVEEAPEECARVIGEWLGGLDGEV</sequence>
<dbReference type="GO" id="GO:0016787">
    <property type="term" value="F:hydrolase activity"/>
    <property type="evidence" value="ECO:0007669"/>
    <property type="project" value="UniProtKB-KW"/>
</dbReference>
<dbReference type="InterPro" id="IPR000639">
    <property type="entry name" value="Epox_hydrolase-like"/>
</dbReference>
<comment type="similarity">
    <text evidence="2">Belongs to the AB hydrolase superfamily. Epoxide hydrolase family.</text>
</comment>